<keyword evidence="3 9" id="KW-0819">tRNA processing</keyword>
<dbReference type="NCBIfam" id="NF001138">
    <property type="entry name" value="PRK00143.1"/>
    <property type="match status" value="1"/>
</dbReference>
<comment type="function">
    <text evidence="9">Catalyzes the 2-thiolation of uridine at the wobble position (U34) of tRNA, leading to the formation of s(2)U34.</text>
</comment>
<evidence type="ECO:0000256" key="8">
    <source>
        <dbReference type="ARBA" id="ARBA00051542"/>
    </source>
</evidence>
<evidence type="ECO:0000256" key="2">
    <source>
        <dbReference type="ARBA" id="ARBA00022679"/>
    </source>
</evidence>
<keyword evidence="6 9" id="KW-0694">RNA-binding</keyword>
<organism evidence="12 13">
    <name type="scientific">Rubrivirga litoralis</name>
    <dbReference type="NCBI Taxonomy" id="3075598"/>
    <lineage>
        <taxon>Bacteria</taxon>
        <taxon>Pseudomonadati</taxon>
        <taxon>Rhodothermota</taxon>
        <taxon>Rhodothermia</taxon>
        <taxon>Rhodothermales</taxon>
        <taxon>Rubricoccaceae</taxon>
        <taxon>Rubrivirga</taxon>
    </lineage>
</organism>
<feature type="active site" description="Cysteine persulfide intermediate" evidence="9">
    <location>
        <position position="220"/>
    </location>
</feature>
<evidence type="ECO:0000313" key="12">
    <source>
        <dbReference type="EMBL" id="MDT0631049.1"/>
    </source>
</evidence>
<keyword evidence="5 9" id="KW-0067">ATP-binding</keyword>
<feature type="binding site" evidence="9">
    <location>
        <begin position="10"/>
        <end position="17"/>
    </location>
    <ligand>
        <name>ATP</name>
        <dbReference type="ChEBI" id="CHEBI:30616"/>
    </ligand>
</feature>
<keyword evidence="2 9" id="KW-0808">Transferase</keyword>
<evidence type="ECO:0000259" key="11">
    <source>
        <dbReference type="Pfam" id="PF20259"/>
    </source>
</evidence>
<dbReference type="Pfam" id="PF20258">
    <property type="entry name" value="tRNA_Me_trans_C"/>
    <property type="match status" value="1"/>
</dbReference>
<keyword evidence="13" id="KW-1185">Reference proteome</keyword>
<evidence type="ECO:0000256" key="1">
    <source>
        <dbReference type="ARBA" id="ARBA00022555"/>
    </source>
</evidence>
<feature type="active site" description="Nucleophile" evidence="9">
    <location>
        <position position="110"/>
    </location>
</feature>
<evidence type="ECO:0000259" key="10">
    <source>
        <dbReference type="Pfam" id="PF20258"/>
    </source>
</evidence>
<protein>
    <recommendedName>
        <fullName evidence="9">tRNA-specific 2-thiouridylase MnmA</fullName>
        <ecNumber evidence="9">2.8.1.13</ecNumber>
    </recommendedName>
</protein>
<dbReference type="InterPro" id="IPR046885">
    <property type="entry name" value="MnmA-like_C"/>
</dbReference>
<feature type="domain" description="tRNA-specific 2-thiouridylase MnmA-like C-terminal" evidence="10">
    <location>
        <begin position="326"/>
        <end position="381"/>
    </location>
</feature>
<dbReference type="Pfam" id="PF20259">
    <property type="entry name" value="tRNA_Me_trans_M"/>
    <property type="match status" value="1"/>
</dbReference>
<dbReference type="Proteomes" id="UP001267426">
    <property type="component" value="Unassembled WGS sequence"/>
</dbReference>
<evidence type="ECO:0000256" key="7">
    <source>
        <dbReference type="ARBA" id="ARBA00023157"/>
    </source>
</evidence>
<dbReference type="SUPFAM" id="SSF52402">
    <property type="entry name" value="Adenine nucleotide alpha hydrolases-like"/>
    <property type="match status" value="1"/>
</dbReference>
<dbReference type="GO" id="GO:0103016">
    <property type="term" value="F:tRNA-uridine 2-sulfurtransferase activity"/>
    <property type="evidence" value="ECO:0007669"/>
    <property type="project" value="UniProtKB-EC"/>
</dbReference>
<sequence>MSRHGRVLVAMSGGVDSSVAAGLLHEGGYEVVGVTMKTWDYETSLGGSGASRKQSGCCSLDDMNDARAVAVALGASHTVVDIRDEFGGWVVDRFADDYLAGRTPNPCVLCNTHIKWAALLKRADALGCEHIATGHYARVRPATPPAPPSHAGRGGAGRFVVSRGLDRNKDQSYVLWGVAQDHLARTLLPLGGHAKPEIRRLAAEMGFDHVAGKKDSYEICFVPDDDYRGFLRRRHPALGDLAGGPLVHVETGEVLGTHDGYPFYTVGQRRGLGLALGEPAYVVRIEPATNTVVVGPRSALAARALTLDGVVWGKTPGLEGAGGEAEAWGQIRHRDPGAAAVLRQTGADTAEAVFAEPRAAVAPGQAAVFYDGDDVLAGGWIQSVPAPPSAAPPRPDDAFVALPTL</sequence>
<feature type="domain" description="tRNA-specific 2-thiouridylase MnmA-like central" evidence="11">
    <location>
        <begin position="243"/>
        <end position="295"/>
    </location>
</feature>
<feature type="site" description="Interaction with tRNA" evidence="9">
    <location>
        <position position="135"/>
    </location>
</feature>
<comment type="caution">
    <text evidence="9">Lacks conserved residue(s) required for the propagation of feature annotation.</text>
</comment>
<dbReference type="Gene3D" id="2.30.30.280">
    <property type="entry name" value="Adenine nucleotide alpha hydrolases-like domains"/>
    <property type="match status" value="1"/>
</dbReference>
<dbReference type="InterPro" id="IPR004506">
    <property type="entry name" value="MnmA-like"/>
</dbReference>
<dbReference type="InterPro" id="IPR014729">
    <property type="entry name" value="Rossmann-like_a/b/a_fold"/>
</dbReference>
<dbReference type="Gene3D" id="2.40.30.10">
    <property type="entry name" value="Translation factors"/>
    <property type="match status" value="1"/>
</dbReference>
<evidence type="ECO:0000256" key="3">
    <source>
        <dbReference type="ARBA" id="ARBA00022694"/>
    </source>
</evidence>
<comment type="similarity">
    <text evidence="9">Belongs to the MnmA/TRMU family.</text>
</comment>
<dbReference type="Pfam" id="PF03054">
    <property type="entry name" value="tRNA_Me_trans"/>
    <property type="match status" value="1"/>
</dbReference>
<evidence type="ECO:0000313" key="13">
    <source>
        <dbReference type="Proteomes" id="UP001267426"/>
    </source>
</evidence>
<name>A0ABU3BP25_9BACT</name>
<proteinExistence type="inferred from homology"/>
<keyword evidence="1 9" id="KW-0820">tRNA-binding</keyword>
<feature type="binding site" evidence="9">
    <location>
        <position position="36"/>
    </location>
    <ligand>
        <name>ATP</name>
        <dbReference type="ChEBI" id="CHEBI:30616"/>
    </ligand>
</feature>
<evidence type="ECO:0000256" key="4">
    <source>
        <dbReference type="ARBA" id="ARBA00022741"/>
    </source>
</evidence>
<dbReference type="RefSeq" id="WP_311662390.1">
    <property type="nucleotide sequence ID" value="NZ_JAVRHT010000007.1"/>
</dbReference>
<evidence type="ECO:0000256" key="6">
    <source>
        <dbReference type="ARBA" id="ARBA00022884"/>
    </source>
</evidence>
<dbReference type="InterPro" id="IPR023382">
    <property type="entry name" value="MnmA-like_central_sf"/>
</dbReference>
<dbReference type="EMBL" id="JAVRHT010000007">
    <property type="protein sequence ID" value="MDT0631049.1"/>
    <property type="molecule type" value="Genomic_DNA"/>
</dbReference>
<gene>
    <name evidence="9 12" type="primary">mnmA</name>
    <name evidence="12" type="ORF">RM540_04740</name>
</gene>
<reference evidence="12 13" key="1">
    <citation type="submission" date="2023-09" db="EMBL/GenBank/DDBJ databases">
        <authorList>
            <person name="Rey-Velasco X."/>
        </authorList>
    </citation>
    <scope>NUCLEOTIDE SEQUENCE [LARGE SCALE GENOMIC DNA]</scope>
    <source>
        <strain evidence="12 13">F394</strain>
    </source>
</reference>
<comment type="caution">
    <text evidence="12">The sequence shown here is derived from an EMBL/GenBank/DDBJ whole genome shotgun (WGS) entry which is preliminary data.</text>
</comment>
<dbReference type="HAMAP" id="MF_00144">
    <property type="entry name" value="tRNA_thiouridyl_MnmA"/>
    <property type="match status" value="1"/>
</dbReference>
<dbReference type="NCBIfam" id="TIGR00420">
    <property type="entry name" value="trmU"/>
    <property type="match status" value="1"/>
</dbReference>
<dbReference type="InterPro" id="IPR046884">
    <property type="entry name" value="MnmA-like_central"/>
</dbReference>
<feature type="binding site" evidence="9">
    <location>
        <position position="134"/>
    </location>
    <ligand>
        <name>ATP</name>
        <dbReference type="ChEBI" id="CHEBI:30616"/>
    </ligand>
</feature>
<evidence type="ECO:0000256" key="5">
    <source>
        <dbReference type="ARBA" id="ARBA00022840"/>
    </source>
</evidence>
<comment type="catalytic activity">
    <reaction evidence="8 9">
        <text>S-sulfanyl-L-cysteinyl-[protein] + uridine(34) in tRNA + AH2 + ATP = 2-thiouridine(34) in tRNA + L-cysteinyl-[protein] + A + AMP + diphosphate + H(+)</text>
        <dbReference type="Rhea" id="RHEA:47032"/>
        <dbReference type="Rhea" id="RHEA-COMP:10131"/>
        <dbReference type="Rhea" id="RHEA-COMP:11726"/>
        <dbReference type="Rhea" id="RHEA-COMP:11727"/>
        <dbReference type="Rhea" id="RHEA-COMP:11728"/>
        <dbReference type="ChEBI" id="CHEBI:13193"/>
        <dbReference type="ChEBI" id="CHEBI:15378"/>
        <dbReference type="ChEBI" id="CHEBI:17499"/>
        <dbReference type="ChEBI" id="CHEBI:29950"/>
        <dbReference type="ChEBI" id="CHEBI:30616"/>
        <dbReference type="ChEBI" id="CHEBI:33019"/>
        <dbReference type="ChEBI" id="CHEBI:61963"/>
        <dbReference type="ChEBI" id="CHEBI:65315"/>
        <dbReference type="ChEBI" id="CHEBI:87170"/>
        <dbReference type="ChEBI" id="CHEBI:456215"/>
        <dbReference type="EC" id="2.8.1.13"/>
    </reaction>
</comment>
<keyword evidence="7" id="KW-1015">Disulfide bond</keyword>
<comment type="subcellular location">
    <subcellularLocation>
        <location evidence="9">Cytoplasm</location>
    </subcellularLocation>
</comment>
<dbReference type="EC" id="2.8.1.13" evidence="9"/>
<dbReference type="PANTHER" id="PTHR11933:SF5">
    <property type="entry name" value="MITOCHONDRIAL TRNA-SPECIFIC 2-THIOURIDYLASE 1"/>
    <property type="match status" value="1"/>
</dbReference>
<feature type="site" description="Interaction with tRNA" evidence="9">
    <location>
        <position position="365"/>
    </location>
</feature>
<feature type="region of interest" description="Interaction with tRNA" evidence="9">
    <location>
        <begin position="169"/>
        <end position="171"/>
    </location>
</feature>
<accession>A0ABU3BP25</accession>
<dbReference type="CDD" id="cd01998">
    <property type="entry name" value="MnmA_TRMU-like"/>
    <property type="match status" value="1"/>
</dbReference>
<dbReference type="Gene3D" id="3.40.50.620">
    <property type="entry name" value="HUPs"/>
    <property type="match status" value="1"/>
</dbReference>
<evidence type="ECO:0000256" key="9">
    <source>
        <dbReference type="HAMAP-Rule" id="MF_00144"/>
    </source>
</evidence>
<keyword evidence="4 9" id="KW-0547">Nucleotide-binding</keyword>
<keyword evidence="9" id="KW-0963">Cytoplasm</keyword>
<dbReference type="PANTHER" id="PTHR11933">
    <property type="entry name" value="TRNA 5-METHYLAMINOMETHYL-2-THIOURIDYLATE -METHYLTRANSFERASE"/>
    <property type="match status" value="1"/>
</dbReference>